<comment type="similarity">
    <text evidence="6">Belongs to the cyclophilin-type PPIase family.</text>
</comment>
<dbReference type="FunFam" id="2.40.100.10:FF:000003">
    <property type="entry name" value="Peptidylprolyl isomerase domain and WD repeat-containing 1"/>
    <property type="match status" value="1"/>
</dbReference>
<evidence type="ECO:0000256" key="1">
    <source>
        <dbReference type="ARBA" id="ARBA00000971"/>
    </source>
</evidence>
<dbReference type="EMBL" id="CAQQ02199233">
    <property type="status" value="NOT_ANNOTATED_CDS"/>
    <property type="molecule type" value="Genomic_DNA"/>
</dbReference>
<keyword evidence="3" id="KW-0677">Repeat</keyword>
<evidence type="ECO:0000313" key="9">
    <source>
        <dbReference type="Proteomes" id="UP000015102"/>
    </source>
</evidence>
<dbReference type="STRING" id="36166.T1GFY7"/>
<reference evidence="9" key="1">
    <citation type="submission" date="2013-02" db="EMBL/GenBank/DDBJ databases">
        <authorList>
            <person name="Hughes D."/>
        </authorList>
    </citation>
    <scope>NUCLEOTIDE SEQUENCE</scope>
    <source>
        <strain>Durham</strain>
        <strain evidence="9">NC isolate 2 -- Noor lab</strain>
    </source>
</reference>
<dbReference type="PROSITE" id="PS50072">
    <property type="entry name" value="CSA_PPIASE_2"/>
    <property type="match status" value="1"/>
</dbReference>
<dbReference type="InterPro" id="IPR044666">
    <property type="entry name" value="Cyclophilin_A-like"/>
</dbReference>
<evidence type="ECO:0000256" key="3">
    <source>
        <dbReference type="ARBA" id="ARBA00022737"/>
    </source>
</evidence>
<evidence type="ECO:0000256" key="4">
    <source>
        <dbReference type="ARBA" id="ARBA00023110"/>
    </source>
</evidence>
<dbReference type="EnsemblMetazoa" id="MESCA002290-RA">
    <property type="protein sequence ID" value="MESCA002290-PA"/>
    <property type="gene ID" value="MESCA002290"/>
</dbReference>
<feature type="domain" description="PPIase cyclophilin-type" evidence="7">
    <location>
        <begin position="46"/>
        <end position="180"/>
    </location>
</feature>
<keyword evidence="5 6" id="KW-0413">Isomerase</keyword>
<organism evidence="8 9">
    <name type="scientific">Megaselia scalaris</name>
    <name type="common">Humpbacked fly</name>
    <name type="synonym">Phora scalaris</name>
    <dbReference type="NCBI Taxonomy" id="36166"/>
    <lineage>
        <taxon>Eukaryota</taxon>
        <taxon>Metazoa</taxon>
        <taxon>Ecdysozoa</taxon>
        <taxon>Arthropoda</taxon>
        <taxon>Hexapoda</taxon>
        <taxon>Insecta</taxon>
        <taxon>Pterygota</taxon>
        <taxon>Neoptera</taxon>
        <taxon>Endopterygota</taxon>
        <taxon>Diptera</taxon>
        <taxon>Brachycera</taxon>
        <taxon>Muscomorpha</taxon>
        <taxon>Platypezoidea</taxon>
        <taxon>Phoridae</taxon>
        <taxon>Megaseliini</taxon>
        <taxon>Megaselia</taxon>
    </lineage>
</organism>
<dbReference type="OMA" id="CCASKKH"/>
<dbReference type="InterPro" id="IPR002130">
    <property type="entry name" value="Cyclophilin-type_PPIase_dom"/>
</dbReference>
<accession>T1GFY7</accession>
<proteinExistence type="inferred from homology"/>
<reference evidence="8" key="2">
    <citation type="submission" date="2015-06" db="UniProtKB">
        <authorList>
            <consortium name="EnsemblMetazoa"/>
        </authorList>
    </citation>
    <scope>IDENTIFICATION</scope>
</reference>
<dbReference type="PANTHER" id="PTHR45625">
    <property type="entry name" value="PEPTIDYL-PROLYL CIS-TRANS ISOMERASE-RELATED"/>
    <property type="match status" value="1"/>
</dbReference>
<evidence type="ECO:0000256" key="2">
    <source>
        <dbReference type="ARBA" id="ARBA00022574"/>
    </source>
</evidence>
<evidence type="ECO:0000259" key="7">
    <source>
        <dbReference type="PROSITE" id="PS50072"/>
    </source>
</evidence>
<dbReference type="InterPro" id="IPR029000">
    <property type="entry name" value="Cyclophilin-like_dom_sf"/>
</dbReference>
<evidence type="ECO:0000313" key="8">
    <source>
        <dbReference type="EnsemblMetazoa" id="MESCA002290-PA"/>
    </source>
</evidence>
<dbReference type="HOGENOM" id="CLU_012062_16_3_1"/>
<dbReference type="SUPFAM" id="SSF50891">
    <property type="entry name" value="Cyclophilin-like"/>
    <property type="match status" value="1"/>
</dbReference>
<dbReference type="AlphaFoldDB" id="T1GFY7"/>
<dbReference type="GO" id="GO:0005634">
    <property type="term" value="C:nucleus"/>
    <property type="evidence" value="ECO:0007669"/>
    <property type="project" value="UniProtKB-ARBA"/>
</dbReference>
<dbReference type="Gene3D" id="2.40.100.10">
    <property type="entry name" value="Cyclophilin-like"/>
    <property type="match status" value="1"/>
</dbReference>
<protein>
    <recommendedName>
        <fullName evidence="6">Peptidyl-prolyl cis-trans isomerase</fullName>
        <shortName evidence="6">PPIase</shortName>
        <ecNumber evidence="6">5.2.1.8</ecNumber>
    </recommendedName>
</protein>
<keyword evidence="4 6" id="KW-0697">Rotamase</keyword>
<keyword evidence="2" id="KW-0853">WD repeat</keyword>
<dbReference type="PANTHER" id="PTHR45625:SF4">
    <property type="entry name" value="PEPTIDYLPROLYL ISOMERASE DOMAIN AND WD REPEAT-CONTAINING PROTEIN 1"/>
    <property type="match status" value="1"/>
</dbReference>
<dbReference type="GO" id="GO:0003755">
    <property type="term" value="F:peptidyl-prolyl cis-trans isomerase activity"/>
    <property type="evidence" value="ECO:0007669"/>
    <property type="project" value="UniProtKB-UniRule"/>
</dbReference>
<sequence>SRKPRFYLYSRRLPSDLQDVDRDVFNEKPSKEDIIAVPEGQGIQRIYSNAIIHTTLGDIHMKLFAKECPKTIENFCVHSKNGYYNGHIFHRVIKGFMIQTGDPTGTGTGGSSIWGGDFKDEFVPSLKHDRPYTVSMANAGPNSNGSQFFVTVLPTPWLDNKHTVFGRVYKAWKLFKIYVM</sequence>
<dbReference type="EC" id="5.2.1.8" evidence="6"/>
<dbReference type="Pfam" id="PF00160">
    <property type="entry name" value="Pro_isomerase"/>
    <property type="match status" value="1"/>
</dbReference>
<dbReference type="Proteomes" id="UP000015102">
    <property type="component" value="Unassembled WGS sequence"/>
</dbReference>
<evidence type="ECO:0000256" key="6">
    <source>
        <dbReference type="RuleBase" id="RU363019"/>
    </source>
</evidence>
<name>T1GFY7_MEGSC</name>
<evidence type="ECO:0000256" key="5">
    <source>
        <dbReference type="ARBA" id="ARBA00023235"/>
    </source>
</evidence>
<comment type="catalytic activity">
    <reaction evidence="1 6">
        <text>[protein]-peptidylproline (omega=180) = [protein]-peptidylproline (omega=0)</text>
        <dbReference type="Rhea" id="RHEA:16237"/>
        <dbReference type="Rhea" id="RHEA-COMP:10747"/>
        <dbReference type="Rhea" id="RHEA-COMP:10748"/>
        <dbReference type="ChEBI" id="CHEBI:83833"/>
        <dbReference type="ChEBI" id="CHEBI:83834"/>
        <dbReference type="EC" id="5.2.1.8"/>
    </reaction>
</comment>
<keyword evidence="9" id="KW-1185">Reference proteome</keyword>
<comment type="function">
    <text evidence="6">PPIases accelerate the folding of proteins. It catalyzes the cis-trans isomerization of proline imidic peptide bonds in oligopeptides.</text>
</comment>
<dbReference type="PRINTS" id="PR00153">
    <property type="entry name" value="CSAPPISMRASE"/>
</dbReference>